<accession>A0ABP6C9U3</accession>
<evidence type="ECO:0000313" key="3">
    <source>
        <dbReference type="Proteomes" id="UP001501509"/>
    </source>
</evidence>
<keyword evidence="1" id="KW-1133">Transmembrane helix</keyword>
<dbReference type="EMBL" id="BAAATD010000006">
    <property type="protein sequence ID" value="GAA2609659.1"/>
    <property type="molecule type" value="Genomic_DNA"/>
</dbReference>
<dbReference type="Proteomes" id="UP001501509">
    <property type="component" value="Unassembled WGS sequence"/>
</dbReference>
<reference evidence="3" key="1">
    <citation type="journal article" date="2019" name="Int. J. Syst. Evol. Microbiol.">
        <title>The Global Catalogue of Microorganisms (GCM) 10K type strain sequencing project: providing services to taxonomists for standard genome sequencing and annotation.</title>
        <authorList>
            <consortium name="The Broad Institute Genomics Platform"/>
            <consortium name="The Broad Institute Genome Sequencing Center for Infectious Disease"/>
            <person name="Wu L."/>
            <person name="Ma J."/>
        </authorList>
    </citation>
    <scope>NUCLEOTIDE SEQUENCE [LARGE SCALE GENOMIC DNA]</scope>
    <source>
        <strain evidence="3">JCM 6833</strain>
    </source>
</reference>
<sequence>MAAGWLKSRGAWVSPERLYDEMRKTNDSLGKVAEELARVAALLADTRDEQTDHEARIRAVERWKYGVPLSAVMGLLSIIATVTLGLSRVSGKQ</sequence>
<evidence type="ECO:0000313" key="2">
    <source>
        <dbReference type="EMBL" id="GAA2609659.1"/>
    </source>
</evidence>
<evidence type="ECO:0000256" key="1">
    <source>
        <dbReference type="SAM" id="Phobius"/>
    </source>
</evidence>
<comment type="caution">
    <text evidence="2">The sequence shown here is derived from an EMBL/GenBank/DDBJ whole genome shotgun (WGS) entry which is preliminary data.</text>
</comment>
<keyword evidence="3" id="KW-1185">Reference proteome</keyword>
<name>A0ABP6C9U3_9ACTN</name>
<feature type="transmembrane region" description="Helical" evidence="1">
    <location>
        <begin position="65"/>
        <end position="86"/>
    </location>
</feature>
<keyword evidence="1" id="KW-0812">Transmembrane</keyword>
<proteinExistence type="predicted"/>
<protein>
    <submittedName>
        <fullName evidence="2">Uncharacterized protein</fullName>
    </submittedName>
</protein>
<keyword evidence="1" id="KW-0472">Membrane</keyword>
<organism evidence="2 3">
    <name type="scientific">Actinomadura fulvescens</name>
    <dbReference type="NCBI Taxonomy" id="46160"/>
    <lineage>
        <taxon>Bacteria</taxon>
        <taxon>Bacillati</taxon>
        <taxon>Actinomycetota</taxon>
        <taxon>Actinomycetes</taxon>
        <taxon>Streptosporangiales</taxon>
        <taxon>Thermomonosporaceae</taxon>
        <taxon>Actinomadura</taxon>
    </lineage>
</organism>
<gene>
    <name evidence="2" type="ORF">GCM10010411_49930</name>
</gene>